<keyword evidence="2" id="KW-1185">Reference proteome</keyword>
<comment type="caution">
    <text evidence="1">The sequence shown here is derived from an EMBL/GenBank/DDBJ whole genome shotgun (WGS) entry which is preliminary data.</text>
</comment>
<accession>A0ABR5DN15</accession>
<evidence type="ECO:0000313" key="1">
    <source>
        <dbReference type="EMBL" id="KJW00125.1"/>
    </source>
</evidence>
<protein>
    <submittedName>
        <fullName evidence="1">Polysaccharide polymerase domain protein</fullName>
    </submittedName>
</protein>
<organism evidence="1 2">
    <name type="scientific">Rickettsia parkeri str. Tate's Hell</name>
    <dbReference type="NCBI Taxonomy" id="1359189"/>
    <lineage>
        <taxon>Bacteria</taxon>
        <taxon>Pseudomonadati</taxon>
        <taxon>Pseudomonadota</taxon>
        <taxon>Alphaproteobacteria</taxon>
        <taxon>Rickettsiales</taxon>
        <taxon>Rickettsiaceae</taxon>
        <taxon>Rickettsieae</taxon>
        <taxon>Rickettsia</taxon>
        <taxon>spotted fever group</taxon>
    </lineage>
</organism>
<proteinExistence type="predicted"/>
<evidence type="ECO:0000313" key="2">
    <source>
        <dbReference type="Proteomes" id="UP000035491"/>
    </source>
</evidence>
<dbReference type="Proteomes" id="UP000035491">
    <property type="component" value="Unassembled WGS sequence"/>
</dbReference>
<dbReference type="EMBL" id="LAOO01000001">
    <property type="protein sequence ID" value="KJW00125.1"/>
    <property type="molecule type" value="Genomic_DNA"/>
</dbReference>
<reference evidence="1 2" key="1">
    <citation type="submission" date="2015-02" db="EMBL/GenBank/DDBJ databases">
        <title>Genome Sequencing of Rickettsiales.</title>
        <authorList>
            <person name="Daugherty S.C."/>
            <person name="Su Q."/>
            <person name="Abolude K."/>
            <person name="Beier-Sexton M."/>
            <person name="Carlyon J.A."/>
            <person name="Carter R."/>
            <person name="Day N.P."/>
            <person name="Dumler S.J."/>
            <person name="Dyachenko V."/>
            <person name="Godinez A."/>
            <person name="Kurtti T.J."/>
            <person name="Lichay M."/>
            <person name="Mullins K.E."/>
            <person name="Ott S."/>
            <person name="Pappas-Brown V."/>
            <person name="Paris D.H."/>
            <person name="Patel P."/>
            <person name="Richards A.L."/>
            <person name="Sadzewicz L."/>
            <person name="Sears K."/>
            <person name="Seidman D."/>
            <person name="Sengamalay N."/>
            <person name="Stenos J."/>
            <person name="Tallon L.J."/>
            <person name="Vincent G."/>
            <person name="Fraser C.M."/>
            <person name="Munderloh U."/>
            <person name="Dunning-Hotopp J.C."/>
        </authorList>
    </citation>
    <scope>NUCLEOTIDE SEQUENCE [LARGE SCALE GENOMIC DNA]</scope>
    <source>
        <strain evidence="1 2">Tate's Hell</strain>
    </source>
</reference>
<sequence length="37" mass="4117">MRGKTVSFDKAISGILPYEIATLLSVARNDEKTKLIH</sequence>
<name>A0ABR5DN15_RICPA</name>
<gene>
    <name evidence="1" type="ORF">RPATATE_1319</name>
</gene>